<dbReference type="InterPro" id="IPR036097">
    <property type="entry name" value="HisK_dim/P_sf"/>
</dbReference>
<dbReference type="InterPro" id="IPR015943">
    <property type="entry name" value="WD40/YVTN_repeat-like_dom_sf"/>
</dbReference>
<evidence type="ECO:0000313" key="4">
    <source>
        <dbReference type="Proteomes" id="UP000600214"/>
    </source>
</evidence>
<dbReference type="InterPro" id="IPR005467">
    <property type="entry name" value="His_kinase_dom"/>
</dbReference>
<dbReference type="SUPFAM" id="SSF47384">
    <property type="entry name" value="Homodimeric domain of signal transducing histidine kinase"/>
    <property type="match status" value="1"/>
</dbReference>
<dbReference type="Proteomes" id="UP000600214">
    <property type="component" value="Unassembled WGS sequence"/>
</dbReference>
<dbReference type="SUPFAM" id="SSF55874">
    <property type="entry name" value="ATPase domain of HSP90 chaperone/DNA topoisomerase II/histidine kinase"/>
    <property type="match status" value="1"/>
</dbReference>
<reference evidence="4" key="1">
    <citation type="journal article" date="2019" name="Int. J. Syst. Evol. Microbiol.">
        <title>The Global Catalogue of Microorganisms (GCM) 10K type strain sequencing project: providing services to taxonomists for standard genome sequencing and annotation.</title>
        <authorList>
            <consortium name="The Broad Institute Genomics Platform"/>
            <consortium name="The Broad Institute Genome Sequencing Center for Infectious Disease"/>
            <person name="Wu L."/>
            <person name="Ma J."/>
        </authorList>
    </citation>
    <scope>NUCLEOTIDE SEQUENCE [LARGE SCALE GENOMIC DNA]</scope>
    <source>
        <strain evidence="4">CGMCC 1.15288</strain>
    </source>
</reference>
<dbReference type="Pfam" id="PF02518">
    <property type="entry name" value="HATPase_c"/>
    <property type="match status" value="1"/>
</dbReference>
<dbReference type="Pfam" id="PF07494">
    <property type="entry name" value="Reg_prop"/>
    <property type="match status" value="1"/>
</dbReference>
<keyword evidence="1" id="KW-0597">Phosphoprotein</keyword>
<sequence>MQLSLHNNELMSRIFRLKSPNGALAAHGLLCLVLFVSWLLLPVKAQEINFKSDNYWLTHYTAESGLPQNSIKSIARDEAGFFWFATEDGLVRFDGRHFHTFTNSNSKLASNHLFQSFRGPKDFKLYFLDDSNTAHRIANGEINETVPYQKKFGAMNMFNAPEKGTIMAFELSNRHIYNDPWKNALLTVAANSYFRCDTSGVAYFDHGKQVYRVRNSAQKVVDYFTVGRKLYLFNRLQGSISHIDQAGAHPVAITGDIAEDGGSTMHYPGMEILWNTFAQTPLIALGGKIYDIALSGKAHFTTRLLIEGFNTGEHNIISSFYDSNTGLLLLGSHTKGLFVFTRKQFAAFKGSEGFSIHEQSLYKNRYLFTTFGTYDIFSKAAVTLPSIQKLNGLSPLLMTNDYLWVNVNGMRYLFDQEGTKLGQWYLGKEATISYADLDGNFWAGFRRGVLRKFDIHAFKWTTIRIAGLTSPISFIYQEKRSGSREKIFWIGANDGLFRLAVPGYRVEKIKNFSGSHIRSIMVRRTGDATEIWGTIWDKGLFLIKNNRITIFPLDRYKRLASAHCITEDKDGFFWVSTNKGLYQISSSDLRAYAAHSIKNFYYHYYDYKNGFLTNEFNGGCAPCSLILPNELFSLPSINGLVYFAPSAVRPELPNKTLLIDRIEYNGKRLAYSDTLRLDENFEFLKLSASTPYFGNTDNVQIDYQLSNSQQKGSWLPVSQAGEIVFNGLSTGQYVLSLRKLNGFGANNYTTKRLILIIAPKWYETWWFKTLLLILLLLGTNAFSKWRTDTIKRQNEDLERAVSERTSALKESQNELSRQLNIQAHLIASITHDVRAPLKYVTQASRQIPKLNEMRQHKMLNEVSNALEQSLVQMTNFLDNLLSYVRTTLYHNKVEMAQVDLSELITQKLILFEKVFQLYGNEVLNEVPADLTIRSNPELLSVVVHNLIDNASKYARNGQIRIFSSTTDLSVHLIIADSGKGIDPEIREWFNNPAAAHSESYGNASPKGFGLVIVKEVARLIGLSVYVDNHNGCEFHLVFDTPESGGE</sequence>
<accession>A0ABQ1ZD72</accession>
<dbReference type="EMBL" id="BMIA01000007">
    <property type="protein sequence ID" value="GGH54880.1"/>
    <property type="molecule type" value="Genomic_DNA"/>
</dbReference>
<dbReference type="InterPro" id="IPR003594">
    <property type="entry name" value="HATPase_dom"/>
</dbReference>
<comment type="caution">
    <text evidence="3">The sequence shown here is derived from an EMBL/GenBank/DDBJ whole genome shotgun (WGS) entry which is preliminary data.</text>
</comment>
<name>A0ABQ1ZD72_9BACT</name>
<dbReference type="Gene3D" id="1.10.287.130">
    <property type="match status" value="1"/>
</dbReference>
<dbReference type="PANTHER" id="PTHR43547">
    <property type="entry name" value="TWO-COMPONENT HISTIDINE KINASE"/>
    <property type="match status" value="1"/>
</dbReference>
<dbReference type="PANTHER" id="PTHR43547:SF2">
    <property type="entry name" value="HYBRID SIGNAL TRANSDUCTION HISTIDINE KINASE C"/>
    <property type="match status" value="1"/>
</dbReference>
<dbReference type="SMART" id="SM00387">
    <property type="entry name" value="HATPase_c"/>
    <property type="match status" value="1"/>
</dbReference>
<dbReference type="Gene3D" id="2.60.40.10">
    <property type="entry name" value="Immunoglobulins"/>
    <property type="match status" value="1"/>
</dbReference>
<dbReference type="InterPro" id="IPR036890">
    <property type="entry name" value="HATPase_C_sf"/>
</dbReference>
<dbReference type="InterPro" id="IPR013783">
    <property type="entry name" value="Ig-like_fold"/>
</dbReference>
<protein>
    <recommendedName>
        <fullName evidence="2">Histidine kinase domain-containing protein</fullName>
    </recommendedName>
</protein>
<proteinExistence type="predicted"/>
<evidence type="ECO:0000259" key="2">
    <source>
        <dbReference type="PROSITE" id="PS50109"/>
    </source>
</evidence>
<dbReference type="InterPro" id="IPR011110">
    <property type="entry name" value="Reg_prop"/>
</dbReference>
<evidence type="ECO:0000256" key="1">
    <source>
        <dbReference type="ARBA" id="ARBA00022553"/>
    </source>
</evidence>
<feature type="domain" description="Histidine kinase" evidence="2">
    <location>
        <begin position="828"/>
        <end position="1042"/>
    </location>
</feature>
<dbReference type="Gene3D" id="3.30.565.10">
    <property type="entry name" value="Histidine kinase-like ATPase, C-terminal domain"/>
    <property type="match status" value="1"/>
</dbReference>
<organism evidence="3 4">
    <name type="scientific">Dyadobacter endophyticus</name>
    <dbReference type="NCBI Taxonomy" id="1749036"/>
    <lineage>
        <taxon>Bacteria</taxon>
        <taxon>Pseudomonadati</taxon>
        <taxon>Bacteroidota</taxon>
        <taxon>Cytophagia</taxon>
        <taxon>Cytophagales</taxon>
        <taxon>Spirosomataceae</taxon>
        <taxon>Dyadobacter</taxon>
    </lineage>
</organism>
<dbReference type="PROSITE" id="PS50109">
    <property type="entry name" value="HIS_KIN"/>
    <property type="match status" value="1"/>
</dbReference>
<keyword evidence="4" id="KW-1185">Reference proteome</keyword>
<evidence type="ECO:0000313" key="3">
    <source>
        <dbReference type="EMBL" id="GGH54880.1"/>
    </source>
</evidence>
<dbReference type="CDD" id="cd00075">
    <property type="entry name" value="HATPase"/>
    <property type="match status" value="1"/>
</dbReference>
<dbReference type="Gene3D" id="2.130.10.10">
    <property type="entry name" value="YVTN repeat-like/Quinoprotein amine dehydrogenase"/>
    <property type="match status" value="2"/>
</dbReference>
<gene>
    <name evidence="3" type="ORF">GCM10007423_61840</name>
</gene>